<evidence type="ECO:0000256" key="6">
    <source>
        <dbReference type="ARBA" id="ARBA00022822"/>
    </source>
</evidence>
<keyword evidence="6" id="KW-0822">Tryptophan biosynthesis</keyword>
<dbReference type="InterPro" id="IPR005940">
    <property type="entry name" value="Anthranilate_Pribosyl_Tfrase"/>
</dbReference>
<evidence type="ECO:0000256" key="4">
    <source>
        <dbReference type="ARBA" id="ARBA00022676"/>
    </source>
</evidence>
<evidence type="ECO:0000256" key="5">
    <source>
        <dbReference type="ARBA" id="ARBA00022679"/>
    </source>
</evidence>
<dbReference type="AlphaFoldDB" id="A0A0F9RGF4"/>
<evidence type="ECO:0000259" key="9">
    <source>
        <dbReference type="Pfam" id="PF02885"/>
    </source>
</evidence>
<dbReference type="InterPro" id="IPR000312">
    <property type="entry name" value="Glycosyl_Trfase_fam3"/>
</dbReference>
<evidence type="ECO:0000313" key="10">
    <source>
        <dbReference type="EMBL" id="KKN53914.1"/>
    </source>
</evidence>
<dbReference type="GO" id="GO:0004048">
    <property type="term" value="F:anthranilate phosphoribosyltransferase activity"/>
    <property type="evidence" value="ECO:0007669"/>
    <property type="project" value="UniProtKB-EC"/>
</dbReference>
<comment type="pathway">
    <text evidence="1">Amino-acid biosynthesis; L-tryptophan biosynthesis; L-tryptophan from chorismate: step 2/5.</text>
</comment>
<evidence type="ECO:0000259" key="8">
    <source>
        <dbReference type="Pfam" id="PF00591"/>
    </source>
</evidence>
<dbReference type="Gene3D" id="3.40.1030.10">
    <property type="entry name" value="Nucleoside phosphorylase/phosphoribosyltransferase catalytic domain"/>
    <property type="match status" value="1"/>
</dbReference>
<dbReference type="Pfam" id="PF02885">
    <property type="entry name" value="Glycos_trans_3N"/>
    <property type="match status" value="1"/>
</dbReference>
<dbReference type="SUPFAM" id="SSF52418">
    <property type="entry name" value="Nucleoside phosphorylase/phosphoribosyltransferase catalytic domain"/>
    <property type="match status" value="1"/>
</dbReference>
<dbReference type="PANTHER" id="PTHR43285">
    <property type="entry name" value="ANTHRANILATE PHOSPHORIBOSYLTRANSFERASE"/>
    <property type="match status" value="1"/>
</dbReference>
<feature type="domain" description="Glycosyl transferase family 3 N-terminal" evidence="9">
    <location>
        <begin position="6"/>
        <end position="67"/>
    </location>
</feature>
<evidence type="ECO:0000256" key="7">
    <source>
        <dbReference type="ARBA" id="ARBA00023141"/>
    </source>
</evidence>
<accession>A0A0F9RGF4</accession>
<dbReference type="HAMAP" id="MF_00211">
    <property type="entry name" value="TrpD"/>
    <property type="match status" value="1"/>
</dbReference>
<organism evidence="10">
    <name type="scientific">marine sediment metagenome</name>
    <dbReference type="NCBI Taxonomy" id="412755"/>
    <lineage>
        <taxon>unclassified sequences</taxon>
        <taxon>metagenomes</taxon>
        <taxon>ecological metagenomes</taxon>
    </lineage>
</organism>
<dbReference type="GO" id="GO:0005829">
    <property type="term" value="C:cytosol"/>
    <property type="evidence" value="ECO:0007669"/>
    <property type="project" value="TreeGrafter"/>
</dbReference>
<gene>
    <name evidence="10" type="ORF">LCGC14_0597690</name>
</gene>
<dbReference type="NCBIfam" id="TIGR01245">
    <property type="entry name" value="trpD"/>
    <property type="match status" value="1"/>
</dbReference>
<name>A0A0F9RGF4_9ZZZZ</name>
<feature type="domain" description="Glycosyl transferase family 3" evidence="8">
    <location>
        <begin position="76"/>
        <end position="325"/>
    </location>
</feature>
<keyword evidence="7" id="KW-0057">Aromatic amino acid biosynthesis</keyword>
<dbReference type="EC" id="2.4.2.18" evidence="2"/>
<dbReference type="GO" id="GO:0000162">
    <property type="term" value="P:L-tryptophan biosynthetic process"/>
    <property type="evidence" value="ECO:0007669"/>
    <property type="project" value="UniProtKB-KW"/>
</dbReference>
<keyword evidence="5" id="KW-0808">Transferase</keyword>
<keyword evidence="4" id="KW-0328">Glycosyltransferase</keyword>
<dbReference type="InterPro" id="IPR035902">
    <property type="entry name" value="Nuc_phospho_transferase"/>
</dbReference>
<dbReference type="PANTHER" id="PTHR43285:SF2">
    <property type="entry name" value="ANTHRANILATE PHOSPHORIBOSYLTRANSFERASE"/>
    <property type="match status" value="1"/>
</dbReference>
<dbReference type="InterPro" id="IPR017459">
    <property type="entry name" value="Glycosyl_Trfase_fam3_N_dom"/>
</dbReference>
<comment type="caution">
    <text evidence="10">The sequence shown here is derived from an EMBL/GenBank/DDBJ whole genome shotgun (WGS) entry which is preliminary data.</text>
</comment>
<sequence>MSQSLKPFIAKVADGQSLTRSEAEAAFAVMMSGEATPSQIGGFLMALRVRGETVDEMAGAVSVMRANMSRVAAPPDAIDIVGTGGDHAGTLNVSTCSAFVLAGCGLVVAKHGNRALSSKSGAADVLAALGVDVDLKPDAISRVLADAGLCFMFAPTHHAAMRFVGPSRVELGTRTIFNLLGPMSNPAGVKKLLVGVFSPQWLLPLAETLRELGTESAWVVHGDGLDEMTVSGTTAVAVLEGGEIRTFSVEPEDVGLQRSPLAEIKGGDAAANAAALTAVLGGATNAYRDIVLLNSAGALVMAGKAEDLRGGVAMATEAIDSGRALAALERLAAATRKFGEAST</sequence>
<evidence type="ECO:0000256" key="2">
    <source>
        <dbReference type="ARBA" id="ARBA00011948"/>
    </source>
</evidence>
<dbReference type="Gene3D" id="1.20.970.10">
    <property type="entry name" value="Transferase, Pyrimidine Nucleoside Phosphorylase, Chain C"/>
    <property type="match status" value="1"/>
</dbReference>
<dbReference type="Pfam" id="PF00591">
    <property type="entry name" value="Glycos_transf_3"/>
    <property type="match status" value="1"/>
</dbReference>
<evidence type="ECO:0000256" key="1">
    <source>
        <dbReference type="ARBA" id="ARBA00004907"/>
    </source>
</evidence>
<protein>
    <recommendedName>
        <fullName evidence="2">anthranilate phosphoribosyltransferase</fullName>
        <ecNumber evidence="2">2.4.2.18</ecNumber>
    </recommendedName>
</protein>
<evidence type="ECO:0000256" key="3">
    <source>
        <dbReference type="ARBA" id="ARBA00022605"/>
    </source>
</evidence>
<reference evidence="10" key="1">
    <citation type="journal article" date="2015" name="Nature">
        <title>Complex archaea that bridge the gap between prokaryotes and eukaryotes.</title>
        <authorList>
            <person name="Spang A."/>
            <person name="Saw J.H."/>
            <person name="Jorgensen S.L."/>
            <person name="Zaremba-Niedzwiedzka K."/>
            <person name="Martijn J."/>
            <person name="Lind A.E."/>
            <person name="van Eijk R."/>
            <person name="Schleper C."/>
            <person name="Guy L."/>
            <person name="Ettema T.J."/>
        </authorList>
    </citation>
    <scope>NUCLEOTIDE SEQUENCE</scope>
</reference>
<dbReference type="FunFam" id="3.40.1030.10:FF:000002">
    <property type="entry name" value="Anthranilate phosphoribosyltransferase"/>
    <property type="match status" value="1"/>
</dbReference>
<keyword evidence="3" id="KW-0028">Amino-acid biosynthesis</keyword>
<proteinExistence type="inferred from homology"/>
<dbReference type="InterPro" id="IPR036320">
    <property type="entry name" value="Glycosyl_Trfase_fam3_N_dom_sf"/>
</dbReference>
<dbReference type="SUPFAM" id="SSF47648">
    <property type="entry name" value="Nucleoside phosphorylase/phosphoribosyltransferase N-terminal domain"/>
    <property type="match status" value="1"/>
</dbReference>
<dbReference type="EMBL" id="LAZR01000952">
    <property type="protein sequence ID" value="KKN53914.1"/>
    <property type="molecule type" value="Genomic_DNA"/>
</dbReference>